<protein>
    <submittedName>
        <fullName evidence="2">Uncharacterized protein</fullName>
    </submittedName>
</protein>
<dbReference type="EMBL" id="JAHRIM010014313">
    <property type="protein sequence ID" value="MEQ2261666.1"/>
    <property type="molecule type" value="Genomic_DNA"/>
</dbReference>
<evidence type="ECO:0000256" key="1">
    <source>
        <dbReference type="SAM" id="Coils"/>
    </source>
</evidence>
<accession>A0ABV0VZ33</accession>
<reference evidence="2 3" key="1">
    <citation type="submission" date="2021-06" db="EMBL/GenBank/DDBJ databases">
        <authorList>
            <person name="Palmer J.M."/>
        </authorList>
    </citation>
    <scope>NUCLEOTIDE SEQUENCE [LARGE SCALE GENOMIC DNA]</scope>
    <source>
        <strain evidence="2 3">XR_2019</strain>
        <tissue evidence="2">Muscle</tissue>
    </source>
</reference>
<feature type="coiled-coil region" evidence="1">
    <location>
        <begin position="1"/>
        <end position="56"/>
    </location>
</feature>
<feature type="non-terminal residue" evidence="2">
    <location>
        <position position="87"/>
    </location>
</feature>
<gene>
    <name evidence="2" type="ORF">XENORESO_013735</name>
</gene>
<evidence type="ECO:0000313" key="2">
    <source>
        <dbReference type="EMBL" id="MEQ2261666.1"/>
    </source>
</evidence>
<keyword evidence="1" id="KW-0175">Coiled coil</keyword>
<comment type="caution">
    <text evidence="2">The sequence shown here is derived from an EMBL/GenBank/DDBJ whole genome shotgun (WGS) entry which is preliminary data.</text>
</comment>
<dbReference type="Proteomes" id="UP001444071">
    <property type="component" value="Unassembled WGS sequence"/>
</dbReference>
<proteinExistence type="predicted"/>
<sequence>MERLEEARAEAKNTESNHKRAIQLLQTELLDSRVLVKEKENAILNLRVKLEESEKKASPSAAELENLRSKLFEMEVKFASVTDEHHQ</sequence>
<name>A0ABV0VZ33_9TELE</name>
<organism evidence="2 3">
    <name type="scientific">Xenotaenia resolanae</name>
    <dbReference type="NCBI Taxonomy" id="208358"/>
    <lineage>
        <taxon>Eukaryota</taxon>
        <taxon>Metazoa</taxon>
        <taxon>Chordata</taxon>
        <taxon>Craniata</taxon>
        <taxon>Vertebrata</taxon>
        <taxon>Euteleostomi</taxon>
        <taxon>Actinopterygii</taxon>
        <taxon>Neopterygii</taxon>
        <taxon>Teleostei</taxon>
        <taxon>Neoteleostei</taxon>
        <taxon>Acanthomorphata</taxon>
        <taxon>Ovalentaria</taxon>
        <taxon>Atherinomorphae</taxon>
        <taxon>Cyprinodontiformes</taxon>
        <taxon>Goodeidae</taxon>
        <taxon>Xenotaenia</taxon>
    </lineage>
</organism>
<evidence type="ECO:0000313" key="3">
    <source>
        <dbReference type="Proteomes" id="UP001444071"/>
    </source>
</evidence>
<keyword evidence="3" id="KW-1185">Reference proteome</keyword>